<reference evidence="8" key="2">
    <citation type="submission" date="2020-05" db="UniProtKB">
        <authorList>
            <consortium name="EnsemblMetazoa"/>
        </authorList>
    </citation>
    <scope>IDENTIFICATION</scope>
    <source>
        <strain evidence="8">IAEA</strain>
    </source>
</reference>
<evidence type="ECO:0000313" key="8">
    <source>
        <dbReference type="EnsemblMetazoa" id="GBRI013108-PA"/>
    </source>
</evidence>
<dbReference type="PROSITE" id="PS50940">
    <property type="entry name" value="CHIT_BIND_II"/>
    <property type="match status" value="1"/>
</dbReference>
<dbReference type="Proteomes" id="UP000091820">
    <property type="component" value="Unassembled WGS sequence"/>
</dbReference>
<feature type="signal peptide" evidence="6">
    <location>
        <begin position="1"/>
        <end position="27"/>
    </location>
</feature>
<dbReference type="VEuPathDB" id="VectorBase:GBRI013108"/>
<dbReference type="GO" id="GO:0008061">
    <property type="term" value="F:chitin binding"/>
    <property type="evidence" value="ECO:0007669"/>
    <property type="project" value="UniProtKB-KW"/>
</dbReference>
<accession>A0A1A9WBD3</accession>
<evidence type="ECO:0000256" key="1">
    <source>
        <dbReference type="ARBA" id="ARBA00022669"/>
    </source>
</evidence>
<dbReference type="SMART" id="SM00494">
    <property type="entry name" value="ChtBD2"/>
    <property type="match status" value="1"/>
</dbReference>
<dbReference type="PANTHER" id="PTHR23301">
    <property type="entry name" value="CHITIN BINDING PERITROPHIN-A"/>
    <property type="match status" value="1"/>
</dbReference>
<sequence>MKFNSLNMVNGVGLLVIVACCLSAVETQFTCPVQQADDSFAMLYASPTNCSEFYECVRGEAILYVCPVDLHFNARRKVCDYPQRAKCQLPQWTA</sequence>
<keyword evidence="3" id="KW-0677">Repeat</keyword>
<name>A0A1A9WBD3_9MUSC</name>
<keyword evidence="5" id="KW-0325">Glycoprotein</keyword>
<evidence type="ECO:0000256" key="6">
    <source>
        <dbReference type="SAM" id="SignalP"/>
    </source>
</evidence>
<dbReference type="EnsemblMetazoa" id="GBRI013108-RA">
    <property type="protein sequence ID" value="GBRI013108-PA"/>
    <property type="gene ID" value="GBRI013108"/>
</dbReference>
<dbReference type="PANTHER" id="PTHR23301:SF0">
    <property type="entry name" value="CHITIN-BINDING TYPE-2 DOMAIN-CONTAINING PROTEIN-RELATED"/>
    <property type="match status" value="1"/>
</dbReference>
<keyword evidence="9" id="KW-1185">Reference proteome</keyword>
<dbReference type="GO" id="GO:0005576">
    <property type="term" value="C:extracellular region"/>
    <property type="evidence" value="ECO:0007669"/>
    <property type="project" value="InterPro"/>
</dbReference>
<keyword evidence="1" id="KW-0147">Chitin-binding</keyword>
<proteinExistence type="predicted"/>
<keyword evidence="2 6" id="KW-0732">Signal</keyword>
<organism evidence="8 9">
    <name type="scientific">Glossina brevipalpis</name>
    <dbReference type="NCBI Taxonomy" id="37001"/>
    <lineage>
        <taxon>Eukaryota</taxon>
        <taxon>Metazoa</taxon>
        <taxon>Ecdysozoa</taxon>
        <taxon>Arthropoda</taxon>
        <taxon>Hexapoda</taxon>
        <taxon>Insecta</taxon>
        <taxon>Pterygota</taxon>
        <taxon>Neoptera</taxon>
        <taxon>Endopterygota</taxon>
        <taxon>Diptera</taxon>
        <taxon>Brachycera</taxon>
        <taxon>Muscomorpha</taxon>
        <taxon>Hippoboscoidea</taxon>
        <taxon>Glossinidae</taxon>
        <taxon>Glossina</taxon>
    </lineage>
</organism>
<evidence type="ECO:0000313" key="9">
    <source>
        <dbReference type="Proteomes" id="UP000091820"/>
    </source>
</evidence>
<reference evidence="9" key="1">
    <citation type="submission" date="2014-03" db="EMBL/GenBank/DDBJ databases">
        <authorList>
            <person name="Aksoy S."/>
            <person name="Warren W."/>
            <person name="Wilson R.K."/>
        </authorList>
    </citation>
    <scope>NUCLEOTIDE SEQUENCE [LARGE SCALE GENOMIC DNA]</scope>
    <source>
        <strain evidence="9">IAEA</strain>
    </source>
</reference>
<dbReference type="AlphaFoldDB" id="A0A1A9WBD3"/>
<dbReference type="InterPro" id="IPR002557">
    <property type="entry name" value="Chitin-bd_dom"/>
</dbReference>
<evidence type="ECO:0000259" key="7">
    <source>
        <dbReference type="PROSITE" id="PS50940"/>
    </source>
</evidence>
<evidence type="ECO:0000256" key="5">
    <source>
        <dbReference type="ARBA" id="ARBA00023180"/>
    </source>
</evidence>
<evidence type="ECO:0000256" key="2">
    <source>
        <dbReference type="ARBA" id="ARBA00022729"/>
    </source>
</evidence>
<dbReference type="Gene3D" id="2.170.140.10">
    <property type="entry name" value="Chitin binding domain"/>
    <property type="match status" value="1"/>
</dbReference>
<dbReference type="Pfam" id="PF01607">
    <property type="entry name" value="CBM_14"/>
    <property type="match status" value="1"/>
</dbReference>
<feature type="domain" description="Chitin-binding type-2" evidence="7">
    <location>
        <begin position="28"/>
        <end position="89"/>
    </location>
</feature>
<protein>
    <recommendedName>
        <fullName evidence="7">Chitin-binding type-2 domain-containing protein</fullName>
    </recommendedName>
</protein>
<keyword evidence="4" id="KW-1015">Disulfide bond</keyword>
<dbReference type="SUPFAM" id="SSF57625">
    <property type="entry name" value="Invertebrate chitin-binding proteins"/>
    <property type="match status" value="1"/>
</dbReference>
<evidence type="ECO:0000256" key="3">
    <source>
        <dbReference type="ARBA" id="ARBA00022737"/>
    </source>
</evidence>
<evidence type="ECO:0000256" key="4">
    <source>
        <dbReference type="ARBA" id="ARBA00023157"/>
    </source>
</evidence>
<dbReference type="InterPro" id="IPR036508">
    <property type="entry name" value="Chitin-bd_dom_sf"/>
</dbReference>
<feature type="chain" id="PRO_5008400189" description="Chitin-binding type-2 domain-containing protein" evidence="6">
    <location>
        <begin position="28"/>
        <end position="94"/>
    </location>
</feature>
<dbReference type="InterPro" id="IPR051940">
    <property type="entry name" value="Chitin_bind-dev_reg"/>
</dbReference>
<dbReference type="PROSITE" id="PS51257">
    <property type="entry name" value="PROKAR_LIPOPROTEIN"/>
    <property type="match status" value="1"/>
</dbReference>